<evidence type="ECO:0000256" key="4">
    <source>
        <dbReference type="ARBA" id="ARBA00023242"/>
    </source>
</evidence>
<dbReference type="Pfam" id="PF03514">
    <property type="entry name" value="GRAS"/>
    <property type="match status" value="1"/>
</dbReference>
<dbReference type="AlphaFoldDB" id="A0AAW0M0F2"/>
<evidence type="ECO:0000313" key="7">
    <source>
        <dbReference type="EMBL" id="KAK7857017.1"/>
    </source>
</evidence>
<dbReference type="EMBL" id="PKMF04000030">
    <property type="protein sequence ID" value="KAK7857017.1"/>
    <property type="molecule type" value="Genomic_DNA"/>
</dbReference>
<comment type="similarity">
    <text evidence="5">Belongs to the GRAS family.</text>
</comment>
<dbReference type="PROSITE" id="PS50985">
    <property type="entry name" value="GRAS"/>
    <property type="match status" value="1"/>
</dbReference>
<keyword evidence="3" id="KW-0804">Transcription</keyword>
<proteinExistence type="inferred from homology"/>
<evidence type="ECO:0000256" key="5">
    <source>
        <dbReference type="PROSITE-ProRule" id="PRU01191"/>
    </source>
</evidence>
<feature type="region of interest" description="Disordered" evidence="6">
    <location>
        <begin position="1"/>
        <end position="28"/>
    </location>
</feature>
<comment type="caution">
    <text evidence="5">Lacks conserved residue(s) required for the propagation of feature annotation.</text>
</comment>
<evidence type="ECO:0000256" key="1">
    <source>
        <dbReference type="ARBA" id="ARBA00004123"/>
    </source>
</evidence>
<dbReference type="GO" id="GO:0005634">
    <property type="term" value="C:nucleus"/>
    <property type="evidence" value="ECO:0007669"/>
    <property type="project" value="UniProtKB-SubCell"/>
</dbReference>
<reference evidence="7" key="3">
    <citation type="submission" date="2023-07" db="EMBL/GenBank/DDBJ databases">
        <title>An improved reference 1 genome and first organelle genomes of Quercus suber.</title>
        <authorList>
            <consortium name="Genosuber Consortium"/>
            <person name="Usie A."/>
            <person name="Serra O."/>
            <person name="Barros P."/>
        </authorList>
    </citation>
    <scope>NUCLEOTIDE SEQUENCE</scope>
    <source>
        <strain evidence="7">HL8</strain>
        <tissue evidence="7">Leaves</tissue>
    </source>
</reference>
<keyword evidence="4" id="KW-0539">Nucleus</keyword>
<keyword evidence="2" id="KW-0805">Transcription regulation</keyword>
<evidence type="ECO:0000256" key="3">
    <source>
        <dbReference type="ARBA" id="ARBA00023163"/>
    </source>
</evidence>
<evidence type="ECO:0000256" key="2">
    <source>
        <dbReference type="ARBA" id="ARBA00023015"/>
    </source>
</evidence>
<protein>
    <submittedName>
        <fullName evidence="7">Scarecrow-like protein 23</fullName>
    </submittedName>
</protein>
<feature type="compositionally biased region" description="Basic and acidic residues" evidence="6">
    <location>
        <begin position="1"/>
        <end position="11"/>
    </location>
</feature>
<sequence length="117" mass="12913">MNPKCVDRDNSSGDETITTTKRRNLSDEASISGEKALVEELHRDESEPSGLRLLGLLLQYAECVSMENLNDATDLLPKIAELSSPYGSSPQRVGAFFAHTLQVRVITLCLGICNYWP</sequence>
<organism evidence="7">
    <name type="scientific">Quercus suber</name>
    <name type="common">Cork oak</name>
    <dbReference type="NCBI Taxonomy" id="58331"/>
    <lineage>
        <taxon>Eukaryota</taxon>
        <taxon>Viridiplantae</taxon>
        <taxon>Streptophyta</taxon>
        <taxon>Embryophyta</taxon>
        <taxon>Tracheophyta</taxon>
        <taxon>Spermatophyta</taxon>
        <taxon>Magnoliopsida</taxon>
        <taxon>eudicotyledons</taxon>
        <taxon>Gunneridae</taxon>
        <taxon>Pentapetalae</taxon>
        <taxon>rosids</taxon>
        <taxon>fabids</taxon>
        <taxon>Fagales</taxon>
        <taxon>Fagaceae</taxon>
        <taxon>Quercus</taxon>
    </lineage>
</organism>
<dbReference type="Gramene" id="rna-CFP56_01757">
    <property type="protein sequence ID" value="cds-POE89397.1"/>
    <property type="gene ID" value="gene-CFP56_01757"/>
</dbReference>
<accession>A0AAW0M0F2</accession>
<evidence type="ECO:0000256" key="6">
    <source>
        <dbReference type="SAM" id="MobiDB-lite"/>
    </source>
</evidence>
<dbReference type="InterPro" id="IPR005202">
    <property type="entry name" value="TF_GRAS"/>
</dbReference>
<comment type="caution">
    <text evidence="7">The sequence shown here is derived from an EMBL/GenBank/DDBJ whole genome shotgun (WGS) entry which is preliminary data.</text>
</comment>
<name>A0AAW0M0F2_QUESU</name>
<gene>
    <name evidence="7" type="primary">SCL23_2</name>
    <name evidence="7" type="ORF">CFP56_019742</name>
</gene>
<reference evidence="7" key="1">
    <citation type="submission" date="2017-12" db="EMBL/GenBank/DDBJ databases">
        <authorList>
            <person name="Barbosa P."/>
            <person name="Usie A."/>
            <person name="Ramos A.M."/>
        </authorList>
    </citation>
    <scope>NUCLEOTIDE SEQUENCE</scope>
    <source>
        <strain evidence="7">HL8</strain>
        <tissue evidence="7">Leaves</tissue>
    </source>
</reference>
<reference evidence="7" key="2">
    <citation type="journal article" date="2018" name="Sci. Data">
        <title>The draft genome sequence of cork oak.</title>
        <authorList>
            <person name="Ramos A.M."/>
            <person name="Usie A."/>
            <person name="Barbosa P."/>
            <person name="Barros P.M."/>
            <person name="Capote T."/>
            <person name="Chaves I."/>
            <person name="Simoes F."/>
            <person name="Abreu I."/>
            <person name="Carrasquinho I."/>
            <person name="Faro C."/>
            <person name="Guimaraes J.B."/>
            <person name="Mendonca D."/>
            <person name="Nobrega F."/>
            <person name="Rodrigues L."/>
            <person name="Saibo N.J.M."/>
            <person name="Varela M.C."/>
            <person name="Egas C."/>
            <person name="Matos J."/>
            <person name="Miguel C.M."/>
            <person name="Oliveira M.M."/>
            <person name="Ricardo C.P."/>
            <person name="Goncalves S."/>
        </authorList>
    </citation>
    <scope>NUCLEOTIDE SEQUENCE [LARGE SCALE GENOMIC DNA]</scope>
    <source>
        <strain evidence="7">HL8</strain>
    </source>
</reference>
<comment type="subcellular location">
    <subcellularLocation>
        <location evidence="1">Nucleus</location>
    </subcellularLocation>
</comment>